<dbReference type="CDD" id="cd01949">
    <property type="entry name" value="GGDEF"/>
    <property type="match status" value="1"/>
</dbReference>
<dbReference type="PROSITE" id="PS50887">
    <property type="entry name" value="GGDEF"/>
    <property type="match status" value="1"/>
</dbReference>
<accession>A0A2N4UEL7</accession>
<dbReference type="InterPro" id="IPR000014">
    <property type="entry name" value="PAS"/>
</dbReference>
<dbReference type="PROSITE" id="PS50112">
    <property type="entry name" value="PAS"/>
    <property type="match status" value="1"/>
</dbReference>
<dbReference type="OrthoDB" id="9812260at2"/>
<dbReference type="PANTHER" id="PTHR46663">
    <property type="entry name" value="DIGUANYLATE CYCLASE DGCT-RELATED"/>
    <property type="match status" value="1"/>
</dbReference>
<dbReference type="SUPFAM" id="SSF55781">
    <property type="entry name" value="GAF domain-like"/>
    <property type="match status" value="1"/>
</dbReference>
<name>A0A2N4UEL7_9BURK</name>
<evidence type="ECO:0000259" key="1">
    <source>
        <dbReference type="PROSITE" id="PS50112"/>
    </source>
</evidence>
<dbReference type="Gene3D" id="3.30.450.20">
    <property type="entry name" value="PAS domain"/>
    <property type="match status" value="1"/>
</dbReference>
<keyword evidence="5" id="KW-1185">Reference proteome</keyword>
<dbReference type="InterPro" id="IPR000160">
    <property type="entry name" value="GGDEF_dom"/>
</dbReference>
<evidence type="ECO:0000313" key="4">
    <source>
        <dbReference type="EMBL" id="PLC53460.1"/>
    </source>
</evidence>
<evidence type="ECO:0000313" key="5">
    <source>
        <dbReference type="Proteomes" id="UP000234328"/>
    </source>
</evidence>
<feature type="domain" description="PAS" evidence="1">
    <location>
        <begin position="5"/>
        <end position="75"/>
    </location>
</feature>
<comment type="caution">
    <text evidence="4">The sequence shown here is derived from an EMBL/GenBank/DDBJ whole genome shotgun (WGS) entry which is preliminary data.</text>
</comment>
<organism evidence="4 5">
    <name type="scientific">Pollutimonas nitritireducens</name>
    <dbReference type="NCBI Taxonomy" id="2045209"/>
    <lineage>
        <taxon>Bacteria</taxon>
        <taxon>Pseudomonadati</taxon>
        <taxon>Pseudomonadota</taxon>
        <taxon>Betaproteobacteria</taxon>
        <taxon>Burkholderiales</taxon>
        <taxon>Alcaligenaceae</taxon>
        <taxon>Pollutimonas</taxon>
    </lineage>
</organism>
<dbReference type="SMART" id="SM00065">
    <property type="entry name" value="GAF"/>
    <property type="match status" value="1"/>
</dbReference>
<dbReference type="InterPro" id="IPR029787">
    <property type="entry name" value="Nucleotide_cyclase"/>
</dbReference>
<dbReference type="Proteomes" id="UP000234328">
    <property type="component" value="Unassembled WGS sequence"/>
</dbReference>
<dbReference type="InterPro" id="IPR000700">
    <property type="entry name" value="PAS-assoc_C"/>
</dbReference>
<protein>
    <submittedName>
        <fullName evidence="4">Diguanylate cyclase</fullName>
    </submittedName>
</protein>
<dbReference type="Pfam" id="PF13185">
    <property type="entry name" value="GAF_2"/>
    <property type="match status" value="1"/>
</dbReference>
<dbReference type="InterPro" id="IPR029016">
    <property type="entry name" value="GAF-like_dom_sf"/>
</dbReference>
<dbReference type="PROSITE" id="PS50113">
    <property type="entry name" value="PAC"/>
    <property type="match status" value="1"/>
</dbReference>
<proteinExistence type="predicted"/>
<dbReference type="CDD" id="cd00130">
    <property type="entry name" value="PAS"/>
    <property type="match status" value="1"/>
</dbReference>
<dbReference type="Pfam" id="PF00990">
    <property type="entry name" value="GGDEF"/>
    <property type="match status" value="1"/>
</dbReference>
<dbReference type="InterPro" id="IPR035965">
    <property type="entry name" value="PAS-like_dom_sf"/>
</dbReference>
<dbReference type="Gene3D" id="3.30.70.270">
    <property type="match status" value="1"/>
</dbReference>
<dbReference type="SMART" id="SM00267">
    <property type="entry name" value="GGDEF"/>
    <property type="match status" value="1"/>
</dbReference>
<dbReference type="FunFam" id="3.30.70.270:FF:000001">
    <property type="entry name" value="Diguanylate cyclase domain protein"/>
    <property type="match status" value="1"/>
</dbReference>
<dbReference type="InterPro" id="IPR043128">
    <property type="entry name" value="Rev_trsase/Diguanyl_cyclase"/>
</dbReference>
<dbReference type="Pfam" id="PF08448">
    <property type="entry name" value="PAS_4"/>
    <property type="match status" value="1"/>
</dbReference>
<dbReference type="InterPro" id="IPR003018">
    <property type="entry name" value="GAF"/>
</dbReference>
<gene>
    <name evidence="4" type="ORF">CR155_11465</name>
</gene>
<dbReference type="EMBL" id="PDNV01000007">
    <property type="protein sequence ID" value="PLC53460.1"/>
    <property type="molecule type" value="Genomic_DNA"/>
</dbReference>
<feature type="domain" description="GGDEF" evidence="3">
    <location>
        <begin position="319"/>
        <end position="452"/>
    </location>
</feature>
<reference evidence="4 5" key="1">
    <citation type="submission" date="2017-10" db="EMBL/GenBank/DDBJ databases">
        <title>Two draft genome sequences of Pusillimonas sp. strains isolated from a nitrate- and radionuclide-contaminated groundwater in Russia.</title>
        <authorList>
            <person name="Grouzdev D.S."/>
            <person name="Tourova T.P."/>
            <person name="Goeva M.A."/>
            <person name="Babich T.L."/>
            <person name="Sokolova D.S."/>
            <person name="Abdullin R."/>
            <person name="Poltaraus A.B."/>
            <person name="Toshchakov S.V."/>
            <person name="Nazina T.N."/>
        </authorList>
    </citation>
    <scope>NUCLEOTIDE SEQUENCE [LARGE SCALE GENOMIC DNA]</scope>
    <source>
        <strain evidence="4 5">JR1/69-2-13</strain>
    </source>
</reference>
<feature type="domain" description="PAC" evidence="2">
    <location>
        <begin position="78"/>
        <end position="126"/>
    </location>
</feature>
<dbReference type="SUPFAM" id="SSF55073">
    <property type="entry name" value="Nucleotide cyclase"/>
    <property type="match status" value="1"/>
</dbReference>
<sequence>MKSDSPTPLCNFVDLLMDAVFAVDADARVVFASASCERIFGYTPNEMVGKNMFDMMLPEDQERTRDSVGDVMSGRPQFHFENRYIRKDGQVVHIMWSARWSPADQLRIGVARDITERKRAESLQAALYAISEAAHAAEDLPMLFQRIHQIIGTLLPVDNFSVALYDNGTSQLSFPYHVDEHLQAPEPFTLAPGALWAEIVHTGQPLLLTSGKGIARLEALQVSAGTSPICWLGVPLKLHEETIGVLVVKSYPGGVCYGQQDKELLQFVSTQIATVIERQQMQARLKYMAQHDQLTSLPNRGFLHDRLKTALSTARREQGRFSLLYIDLDKFKQVNDTLGHGVGDQLLQEVAARLKLCVRESDVVARVGGDEFVVLLQHTPLRQQATRVAEKIRSTLNDAFTLDGHKLNIVPSIGIALYPDDGDNEQQLLEHADKVMYVAKNTVSKWMISAPR</sequence>
<dbReference type="InterPro" id="IPR013656">
    <property type="entry name" value="PAS_4"/>
</dbReference>
<dbReference type="SMART" id="SM00091">
    <property type="entry name" value="PAS"/>
    <property type="match status" value="1"/>
</dbReference>
<dbReference type="GO" id="GO:0003824">
    <property type="term" value="F:catalytic activity"/>
    <property type="evidence" value="ECO:0007669"/>
    <property type="project" value="UniProtKB-ARBA"/>
</dbReference>
<dbReference type="SUPFAM" id="SSF55785">
    <property type="entry name" value="PYP-like sensor domain (PAS domain)"/>
    <property type="match status" value="1"/>
</dbReference>
<dbReference type="NCBIfam" id="TIGR00229">
    <property type="entry name" value="sensory_box"/>
    <property type="match status" value="1"/>
</dbReference>
<dbReference type="PANTHER" id="PTHR46663:SF3">
    <property type="entry name" value="SLL0267 PROTEIN"/>
    <property type="match status" value="1"/>
</dbReference>
<dbReference type="Gene3D" id="3.30.450.40">
    <property type="match status" value="1"/>
</dbReference>
<dbReference type="AlphaFoldDB" id="A0A2N4UEL7"/>
<evidence type="ECO:0000259" key="3">
    <source>
        <dbReference type="PROSITE" id="PS50887"/>
    </source>
</evidence>
<evidence type="ECO:0000259" key="2">
    <source>
        <dbReference type="PROSITE" id="PS50113"/>
    </source>
</evidence>
<dbReference type="InterPro" id="IPR052163">
    <property type="entry name" value="DGC-Regulatory_Protein"/>
</dbReference>
<dbReference type="NCBIfam" id="TIGR00254">
    <property type="entry name" value="GGDEF"/>
    <property type="match status" value="1"/>
</dbReference>